<dbReference type="InterPro" id="IPR021013">
    <property type="entry name" value="ATPase_Vma12"/>
</dbReference>
<feature type="transmembrane region" description="Helical" evidence="7">
    <location>
        <begin position="149"/>
        <end position="171"/>
    </location>
</feature>
<evidence type="ECO:0000313" key="9">
    <source>
        <dbReference type="Proteomes" id="UP000194236"/>
    </source>
</evidence>
<comment type="subcellular location">
    <subcellularLocation>
        <location evidence="1">Endoplasmic reticulum membrane</location>
        <topology evidence="1">Multi-pass membrane protein</topology>
    </subcellularLocation>
</comment>
<dbReference type="GO" id="GO:0005789">
    <property type="term" value="C:endoplasmic reticulum membrane"/>
    <property type="evidence" value="ECO:0007669"/>
    <property type="project" value="UniProtKB-SubCell"/>
</dbReference>
<dbReference type="PANTHER" id="PTHR31394">
    <property type="entry name" value="TRANSMEMBRANE PROTEIN 199"/>
    <property type="match status" value="1"/>
</dbReference>
<feature type="region of interest" description="Disordered" evidence="6">
    <location>
        <begin position="1"/>
        <end position="24"/>
    </location>
</feature>
<comment type="caution">
    <text evidence="8">The sequence shown here is derived from an EMBL/GenBank/DDBJ whole genome shotgun (WGS) entry which is preliminary data.</text>
</comment>
<dbReference type="EMBL" id="MUJZ01011502">
    <property type="protein sequence ID" value="OTF81845.1"/>
    <property type="molecule type" value="Genomic_DNA"/>
</dbReference>
<feature type="non-terminal residue" evidence="8">
    <location>
        <position position="1"/>
    </location>
</feature>
<evidence type="ECO:0000256" key="5">
    <source>
        <dbReference type="ARBA" id="ARBA00023136"/>
    </source>
</evidence>
<keyword evidence="3" id="KW-0256">Endoplasmic reticulum</keyword>
<keyword evidence="9" id="KW-1185">Reference proteome</keyword>
<keyword evidence="4 7" id="KW-1133">Transmembrane helix</keyword>
<keyword evidence="5 7" id="KW-0472">Membrane</keyword>
<evidence type="ECO:0008006" key="10">
    <source>
        <dbReference type="Google" id="ProtNLM"/>
    </source>
</evidence>
<dbReference type="OrthoDB" id="19981at2759"/>
<dbReference type="PANTHER" id="PTHR31394:SF1">
    <property type="entry name" value="TRANSMEMBRANE PROTEIN 199"/>
    <property type="match status" value="1"/>
</dbReference>
<dbReference type="Pfam" id="PF11712">
    <property type="entry name" value="Vma12"/>
    <property type="match status" value="1"/>
</dbReference>
<evidence type="ECO:0000256" key="7">
    <source>
        <dbReference type="SAM" id="Phobius"/>
    </source>
</evidence>
<keyword evidence="2 7" id="KW-0812">Transmembrane</keyword>
<dbReference type="Proteomes" id="UP000194236">
    <property type="component" value="Unassembled WGS sequence"/>
</dbReference>
<evidence type="ECO:0000256" key="1">
    <source>
        <dbReference type="ARBA" id="ARBA00004477"/>
    </source>
</evidence>
<evidence type="ECO:0000313" key="8">
    <source>
        <dbReference type="EMBL" id="OTF81845.1"/>
    </source>
</evidence>
<name>A0A1Y3BRR2_EURMA</name>
<evidence type="ECO:0000256" key="4">
    <source>
        <dbReference type="ARBA" id="ARBA00022989"/>
    </source>
</evidence>
<accession>A0A1Y3BRR2</accession>
<dbReference type="GO" id="GO:0070072">
    <property type="term" value="P:vacuolar proton-transporting V-type ATPase complex assembly"/>
    <property type="evidence" value="ECO:0007669"/>
    <property type="project" value="InterPro"/>
</dbReference>
<evidence type="ECO:0000256" key="2">
    <source>
        <dbReference type="ARBA" id="ARBA00022692"/>
    </source>
</evidence>
<organism evidence="8 9">
    <name type="scientific">Euroglyphus maynei</name>
    <name type="common">Mayne's house dust mite</name>
    <dbReference type="NCBI Taxonomy" id="6958"/>
    <lineage>
        <taxon>Eukaryota</taxon>
        <taxon>Metazoa</taxon>
        <taxon>Ecdysozoa</taxon>
        <taxon>Arthropoda</taxon>
        <taxon>Chelicerata</taxon>
        <taxon>Arachnida</taxon>
        <taxon>Acari</taxon>
        <taxon>Acariformes</taxon>
        <taxon>Sarcoptiformes</taxon>
        <taxon>Astigmata</taxon>
        <taxon>Psoroptidia</taxon>
        <taxon>Analgoidea</taxon>
        <taxon>Pyroglyphidae</taxon>
        <taxon>Pyroglyphinae</taxon>
        <taxon>Euroglyphus</taxon>
    </lineage>
</organism>
<reference evidence="8 9" key="1">
    <citation type="submission" date="2017-03" db="EMBL/GenBank/DDBJ databases">
        <title>Genome Survey of Euroglyphus maynei.</title>
        <authorList>
            <person name="Arlian L.G."/>
            <person name="Morgan M.S."/>
            <person name="Rider S.D."/>
        </authorList>
    </citation>
    <scope>NUCLEOTIDE SEQUENCE [LARGE SCALE GENOMIC DNA]</scope>
    <source>
        <strain evidence="8">Arlian Lab</strain>
        <tissue evidence="8">Whole body</tissue>
    </source>
</reference>
<feature type="compositionally biased region" description="Basic and acidic residues" evidence="6">
    <location>
        <begin position="8"/>
        <end position="19"/>
    </location>
</feature>
<evidence type="ECO:0000256" key="3">
    <source>
        <dbReference type="ARBA" id="ARBA00022824"/>
    </source>
</evidence>
<proteinExistence type="predicted"/>
<sequence length="206" mass="24312">LVNRTNKNNKEVNDDKDVQENEDEEQRARIIAKMEQIEVILCRADDERKQTFTYNDLIELHRLLQHLDPSEHMDVAKEYFYEFLESNFRVMQLPERRANLSLDERLRKLRFKAASNEYDSMVNNVAHYVNNRFGAKISMSQDFRQIRSTLLAAINAMMVIGATFFFFYVTIHYARPDFDTGKVVLYSFGASMIVAMAELYFLIRII</sequence>
<protein>
    <recommendedName>
        <fullName evidence="10">Transmembrane protein 199</fullName>
    </recommendedName>
</protein>
<evidence type="ECO:0000256" key="6">
    <source>
        <dbReference type="SAM" id="MobiDB-lite"/>
    </source>
</evidence>
<gene>
    <name evidence="8" type="ORF">BLA29_002734</name>
</gene>
<dbReference type="AlphaFoldDB" id="A0A1Y3BRR2"/>
<feature type="transmembrane region" description="Helical" evidence="7">
    <location>
        <begin position="183"/>
        <end position="203"/>
    </location>
</feature>